<reference evidence="3 4" key="2">
    <citation type="journal article" date="2009" name="Proc. Natl. Acad. Sci. U.S.A.">
        <title>On the chimeric nature, thermophilic origin, and phylogenetic placement of the Thermotogales.</title>
        <authorList>
            <person name="Zhaxybayeva O."/>
            <person name="Swithers K.S."/>
            <person name="Lapierre P."/>
            <person name="Fournier G.P."/>
            <person name="Bickhart D.M."/>
            <person name="DeBoy R.T."/>
            <person name="Nelson K.E."/>
            <person name="Nesbo C.L."/>
            <person name="Doolittle W.F."/>
            <person name="Gogarten J.P."/>
            <person name="Noll K.M."/>
        </authorList>
    </citation>
    <scope>NUCLEOTIDE SEQUENCE [LARGE SCALE GENOMIC DNA]</scope>
    <source>
        <strain evidence="4">ATCC BAA-301 / DSM 14385 / NBRC 107922 / TMO</strain>
    </source>
</reference>
<keyword evidence="1" id="KW-0472">Membrane</keyword>
<name>A8F796_PSELT</name>
<dbReference type="eggNOG" id="ENOG50331P7">
    <property type="taxonomic scope" value="Bacteria"/>
</dbReference>
<dbReference type="SUPFAM" id="SSF110997">
    <property type="entry name" value="Sporulation related repeat"/>
    <property type="match status" value="1"/>
</dbReference>
<dbReference type="EMBL" id="CP000812">
    <property type="protein sequence ID" value="ABV34030.1"/>
    <property type="molecule type" value="Genomic_DNA"/>
</dbReference>
<evidence type="ECO:0000313" key="4">
    <source>
        <dbReference type="Proteomes" id="UP000002016"/>
    </source>
</evidence>
<dbReference type="AlphaFoldDB" id="A8F796"/>
<dbReference type="OrthoDB" id="37268at2"/>
<gene>
    <name evidence="3" type="ordered locus">Tlet_1474</name>
</gene>
<dbReference type="Proteomes" id="UP000002016">
    <property type="component" value="Chromosome"/>
</dbReference>
<feature type="transmembrane region" description="Helical" evidence="1">
    <location>
        <begin position="15"/>
        <end position="38"/>
    </location>
</feature>
<dbReference type="InterPro" id="IPR007730">
    <property type="entry name" value="SPOR-like_dom"/>
</dbReference>
<dbReference type="KEGG" id="tle:Tlet_1474"/>
<keyword evidence="1" id="KW-1133">Transmembrane helix</keyword>
<dbReference type="STRING" id="416591.Tlet_1474"/>
<dbReference type="RefSeq" id="WP_012003506.1">
    <property type="nucleotide sequence ID" value="NC_009828.1"/>
</dbReference>
<keyword evidence="4" id="KW-1185">Reference proteome</keyword>
<protein>
    <submittedName>
        <fullName evidence="3">Sporulation domain protein</fullName>
    </submittedName>
</protein>
<sequence precursor="true">MARRQIKLTEMQARILAILIIALSVGFVSFTLATFFLVKSRSSVRIEIVEMPSPKIEIPAEQSSPATITEYSTPQIYMVEEFDYKELIVQATEMVEKGEIFSVYLLQSEDALKVIRGSNLPFLICQTLDGFYTVAIVGEYTLKDVTPMRTIYGVLVLSVVNKDSALERALALRSAGYPAYLMHFTRDGRDWYSVVVGAFNDVNSAEDYSQKLNWEEIMKIAGTNRPGYVGRVAP</sequence>
<evidence type="ECO:0000313" key="3">
    <source>
        <dbReference type="EMBL" id="ABV34030.1"/>
    </source>
</evidence>
<evidence type="ECO:0000256" key="1">
    <source>
        <dbReference type="SAM" id="Phobius"/>
    </source>
</evidence>
<accession>A8F796</accession>
<reference evidence="3 4" key="1">
    <citation type="submission" date="2007-08" db="EMBL/GenBank/DDBJ databases">
        <title>Complete sequence of Thermotoga lettingae TMO.</title>
        <authorList>
            <consortium name="US DOE Joint Genome Institute"/>
            <person name="Copeland A."/>
            <person name="Lucas S."/>
            <person name="Lapidus A."/>
            <person name="Barry K."/>
            <person name="Glavina del Rio T."/>
            <person name="Dalin E."/>
            <person name="Tice H."/>
            <person name="Pitluck S."/>
            <person name="Foster B."/>
            <person name="Bruce D."/>
            <person name="Schmutz J."/>
            <person name="Larimer F."/>
            <person name="Land M."/>
            <person name="Hauser L."/>
            <person name="Kyrpides N."/>
            <person name="Mikhailova N."/>
            <person name="Nelson K."/>
            <person name="Gogarten J.P."/>
            <person name="Noll K."/>
            <person name="Richardson P."/>
        </authorList>
    </citation>
    <scope>NUCLEOTIDE SEQUENCE [LARGE SCALE GENOMIC DNA]</scope>
    <source>
        <strain evidence="4">ATCC BAA-301 / DSM 14385 / NBRC 107922 / TMO</strain>
    </source>
</reference>
<dbReference type="GO" id="GO:0042834">
    <property type="term" value="F:peptidoglycan binding"/>
    <property type="evidence" value="ECO:0007669"/>
    <property type="project" value="InterPro"/>
</dbReference>
<dbReference type="PROSITE" id="PS51724">
    <property type="entry name" value="SPOR"/>
    <property type="match status" value="1"/>
</dbReference>
<dbReference type="HOGENOM" id="CLU_1189458_0_0_0"/>
<evidence type="ECO:0000259" key="2">
    <source>
        <dbReference type="PROSITE" id="PS51724"/>
    </source>
</evidence>
<proteinExistence type="predicted"/>
<dbReference type="InterPro" id="IPR036680">
    <property type="entry name" value="SPOR-like_sf"/>
</dbReference>
<feature type="domain" description="SPOR" evidence="2">
    <location>
        <begin position="146"/>
        <end position="225"/>
    </location>
</feature>
<dbReference type="Gene3D" id="3.30.70.1070">
    <property type="entry name" value="Sporulation related repeat"/>
    <property type="match status" value="1"/>
</dbReference>
<dbReference type="Pfam" id="PF05036">
    <property type="entry name" value="SPOR"/>
    <property type="match status" value="1"/>
</dbReference>
<keyword evidence="1" id="KW-0812">Transmembrane</keyword>
<organism evidence="3 4">
    <name type="scientific">Pseudothermotoga lettingae (strain ATCC BAA-301 / DSM 14385 / NBRC 107922 / TMO)</name>
    <name type="common">Thermotoga lettingae</name>
    <dbReference type="NCBI Taxonomy" id="416591"/>
    <lineage>
        <taxon>Bacteria</taxon>
        <taxon>Thermotogati</taxon>
        <taxon>Thermotogota</taxon>
        <taxon>Thermotogae</taxon>
        <taxon>Thermotogales</taxon>
        <taxon>Thermotogaceae</taxon>
        <taxon>Pseudothermotoga</taxon>
    </lineage>
</organism>